<dbReference type="Proteomes" id="UP000648239">
    <property type="component" value="Unassembled WGS sequence"/>
</dbReference>
<dbReference type="InterPro" id="IPR001872">
    <property type="entry name" value="Peptidase_A8"/>
</dbReference>
<evidence type="ECO:0000256" key="9">
    <source>
        <dbReference type="HAMAP-Rule" id="MF_00161"/>
    </source>
</evidence>
<proteinExistence type="inferred from homology"/>
<feature type="transmembrane region" description="Helical" evidence="9">
    <location>
        <begin position="69"/>
        <end position="91"/>
    </location>
</feature>
<keyword evidence="6 9" id="KW-0378">Hydrolase</keyword>
<dbReference type="Pfam" id="PF01252">
    <property type="entry name" value="Peptidase_A8"/>
    <property type="match status" value="1"/>
</dbReference>
<evidence type="ECO:0000256" key="2">
    <source>
        <dbReference type="ARBA" id="ARBA00022475"/>
    </source>
</evidence>
<feature type="active site" evidence="9">
    <location>
        <position position="126"/>
    </location>
</feature>
<comment type="pathway">
    <text evidence="9">Protein modification; lipoprotein biosynthesis (signal peptide cleavage).</text>
</comment>
<dbReference type="PRINTS" id="PR00781">
    <property type="entry name" value="LIPOSIGPTASE"/>
</dbReference>
<evidence type="ECO:0000256" key="7">
    <source>
        <dbReference type="ARBA" id="ARBA00022989"/>
    </source>
</evidence>
<feature type="transmembrane region" description="Helical" evidence="9">
    <location>
        <begin position="103"/>
        <end position="124"/>
    </location>
</feature>
<comment type="caution">
    <text evidence="11">The sequence shown here is derived from an EMBL/GenBank/DDBJ whole genome shotgun (WGS) entry which is preliminary data.</text>
</comment>
<evidence type="ECO:0000256" key="6">
    <source>
        <dbReference type="ARBA" id="ARBA00022801"/>
    </source>
</evidence>
<keyword evidence="3 9" id="KW-0645">Protease</keyword>
<evidence type="ECO:0000313" key="12">
    <source>
        <dbReference type="Proteomes" id="UP000648239"/>
    </source>
</evidence>
<protein>
    <recommendedName>
        <fullName evidence="9">Lipoprotein signal peptidase</fullName>
        <ecNumber evidence="9">3.4.23.36</ecNumber>
    </recommendedName>
    <alternativeName>
        <fullName evidence="9">Prolipoprotein signal peptidase</fullName>
    </alternativeName>
    <alternativeName>
        <fullName evidence="9">Signal peptidase II</fullName>
        <shortName evidence="9">SPase II</shortName>
    </alternativeName>
</protein>
<sequence>MNSVPRNKRVMVYAAVTAVVVVLDQLTKIAAVRWLAGEGPRLWLGGSFRLQYVENRGAFLSLGASLPDAVRTGIFVVAVLAVLVMISVYILKGEQVAGGELWAASLFTSGGVGNLIDRILFGYVRDFANVGIGPLRTGVFNLADMAITAGAVVLLIHLFRSRSGTSKPV</sequence>
<feature type="transmembrane region" description="Helical" evidence="9">
    <location>
        <begin position="139"/>
        <end position="159"/>
    </location>
</feature>
<dbReference type="AlphaFoldDB" id="A0A8J6XS10"/>
<dbReference type="GO" id="GO:0005886">
    <property type="term" value="C:plasma membrane"/>
    <property type="evidence" value="ECO:0007669"/>
    <property type="project" value="UniProtKB-SubCell"/>
</dbReference>
<dbReference type="EC" id="3.4.23.36" evidence="9"/>
<dbReference type="HAMAP" id="MF_00161">
    <property type="entry name" value="LspA"/>
    <property type="match status" value="1"/>
</dbReference>
<dbReference type="NCBIfam" id="TIGR00077">
    <property type="entry name" value="lspA"/>
    <property type="match status" value="1"/>
</dbReference>
<accession>A0A8J6XS10</accession>
<dbReference type="GO" id="GO:0004190">
    <property type="term" value="F:aspartic-type endopeptidase activity"/>
    <property type="evidence" value="ECO:0007669"/>
    <property type="project" value="UniProtKB-UniRule"/>
</dbReference>
<feature type="transmembrane region" description="Helical" evidence="9">
    <location>
        <begin position="12"/>
        <end position="36"/>
    </location>
</feature>
<evidence type="ECO:0000256" key="4">
    <source>
        <dbReference type="ARBA" id="ARBA00022692"/>
    </source>
</evidence>
<dbReference type="GO" id="GO:0006508">
    <property type="term" value="P:proteolysis"/>
    <property type="evidence" value="ECO:0007669"/>
    <property type="project" value="UniProtKB-KW"/>
</dbReference>
<keyword evidence="2 9" id="KW-1003">Cell membrane</keyword>
<comment type="function">
    <text evidence="9">This protein specifically catalyzes the removal of signal peptides from prolipoproteins.</text>
</comment>
<feature type="active site" evidence="9">
    <location>
        <position position="144"/>
    </location>
</feature>
<evidence type="ECO:0000256" key="3">
    <source>
        <dbReference type="ARBA" id="ARBA00022670"/>
    </source>
</evidence>
<comment type="catalytic activity">
    <reaction evidence="9">
        <text>Release of signal peptides from bacterial membrane prolipoproteins. Hydrolyzes -Xaa-Yaa-Zaa-|-(S,diacylglyceryl)Cys-, in which Xaa is hydrophobic (preferably Leu), and Yaa (Ala or Ser) and Zaa (Gly or Ala) have small, neutral side chains.</text>
        <dbReference type="EC" id="3.4.23.36"/>
    </reaction>
</comment>
<keyword evidence="8 9" id="KW-0472">Membrane</keyword>
<name>A0A8J6XS10_9BACT</name>
<evidence type="ECO:0000256" key="1">
    <source>
        <dbReference type="ARBA" id="ARBA00006139"/>
    </source>
</evidence>
<evidence type="ECO:0000313" key="11">
    <source>
        <dbReference type="EMBL" id="MBD3867507.1"/>
    </source>
</evidence>
<evidence type="ECO:0000256" key="10">
    <source>
        <dbReference type="RuleBase" id="RU004181"/>
    </source>
</evidence>
<comment type="subcellular location">
    <subcellularLocation>
        <location evidence="9">Cell membrane</location>
        <topology evidence="9">Multi-pass membrane protein</topology>
    </subcellularLocation>
</comment>
<keyword evidence="5 9" id="KW-0064">Aspartyl protease</keyword>
<dbReference type="PANTHER" id="PTHR33695:SF1">
    <property type="entry name" value="LIPOPROTEIN SIGNAL PEPTIDASE"/>
    <property type="match status" value="1"/>
</dbReference>
<comment type="similarity">
    <text evidence="1 9 10">Belongs to the peptidase A8 family.</text>
</comment>
<keyword evidence="4 9" id="KW-0812">Transmembrane</keyword>
<dbReference type="PANTHER" id="PTHR33695">
    <property type="entry name" value="LIPOPROTEIN SIGNAL PEPTIDASE"/>
    <property type="match status" value="1"/>
</dbReference>
<evidence type="ECO:0000256" key="8">
    <source>
        <dbReference type="ARBA" id="ARBA00023136"/>
    </source>
</evidence>
<evidence type="ECO:0000256" key="5">
    <source>
        <dbReference type="ARBA" id="ARBA00022750"/>
    </source>
</evidence>
<dbReference type="UniPathway" id="UPA00665"/>
<keyword evidence="7 9" id="KW-1133">Transmembrane helix</keyword>
<reference evidence="11 12" key="1">
    <citation type="submission" date="2020-08" db="EMBL/GenBank/DDBJ databases">
        <title>Acidobacteriota in marine sediments use diverse sulfur dissimilation pathways.</title>
        <authorList>
            <person name="Wasmund K."/>
        </authorList>
    </citation>
    <scope>NUCLEOTIDE SEQUENCE [LARGE SCALE GENOMIC DNA]</scope>
    <source>
        <strain evidence="11">MAG AM4</strain>
    </source>
</reference>
<gene>
    <name evidence="9 11" type="primary">lspA</name>
    <name evidence="11" type="ORF">IFK94_05230</name>
</gene>
<dbReference type="EMBL" id="JACXWD010000011">
    <property type="protein sequence ID" value="MBD3867507.1"/>
    <property type="molecule type" value="Genomic_DNA"/>
</dbReference>
<organism evidence="11 12">
    <name type="scientific">Candidatus Polarisedimenticola svalbardensis</name>
    <dbReference type="NCBI Taxonomy" id="2886004"/>
    <lineage>
        <taxon>Bacteria</taxon>
        <taxon>Pseudomonadati</taxon>
        <taxon>Acidobacteriota</taxon>
        <taxon>Candidatus Polarisedimenticolia</taxon>
        <taxon>Candidatus Polarisedimenticolales</taxon>
        <taxon>Candidatus Polarisedimenticolaceae</taxon>
        <taxon>Candidatus Polarisedimenticola</taxon>
    </lineage>
</organism>